<evidence type="ECO:0000313" key="1">
    <source>
        <dbReference type="EMBL" id="KAF9522996.1"/>
    </source>
</evidence>
<gene>
    <name evidence="1" type="ORF">CPB83DRAFT_840068</name>
</gene>
<reference evidence="1" key="1">
    <citation type="submission" date="2020-11" db="EMBL/GenBank/DDBJ databases">
        <authorList>
            <consortium name="DOE Joint Genome Institute"/>
            <person name="Ahrendt S."/>
            <person name="Riley R."/>
            <person name="Andreopoulos W."/>
            <person name="Labutti K."/>
            <person name="Pangilinan J."/>
            <person name="Ruiz-Duenas F.J."/>
            <person name="Barrasa J.M."/>
            <person name="Sanchez-Garcia M."/>
            <person name="Camarero S."/>
            <person name="Miyauchi S."/>
            <person name="Serrano A."/>
            <person name="Linde D."/>
            <person name="Babiker R."/>
            <person name="Drula E."/>
            <person name="Ayuso-Fernandez I."/>
            <person name="Pacheco R."/>
            <person name="Padilla G."/>
            <person name="Ferreira P."/>
            <person name="Barriuso J."/>
            <person name="Kellner H."/>
            <person name="Castanera R."/>
            <person name="Alfaro M."/>
            <person name="Ramirez L."/>
            <person name="Pisabarro A.G."/>
            <person name="Kuo A."/>
            <person name="Tritt A."/>
            <person name="Lipzen A."/>
            <person name="He G."/>
            <person name="Yan M."/>
            <person name="Ng V."/>
            <person name="Cullen D."/>
            <person name="Martin F."/>
            <person name="Rosso M.-N."/>
            <person name="Henrissat B."/>
            <person name="Hibbett D."/>
            <person name="Martinez A.T."/>
            <person name="Grigoriev I.V."/>
        </authorList>
    </citation>
    <scope>NUCLEOTIDE SEQUENCE</scope>
    <source>
        <strain evidence="1">CBS 506.95</strain>
    </source>
</reference>
<keyword evidence="2" id="KW-1185">Reference proteome</keyword>
<comment type="caution">
    <text evidence="1">The sequence shown here is derived from an EMBL/GenBank/DDBJ whole genome shotgun (WGS) entry which is preliminary data.</text>
</comment>
<dbReference type="OrthoDB" id="2788229at2759"/>
<name>A0A9P6E5N7_9AGAR</name>
<proteinExistence type="predicted"/>
<dbReference type="EMBL" id="MU157928">
    <property type="protein sequence ID" value="KAF9522996.1"/>
    <property type="molecule type" value="Genomic_DNA"/>
</dbReference>
<dbReference type="AlphaFoldDB" id="A0A9P6E5N7"/>
<accession>A0A9P6E5N7</accession>
<evidence type="ECO:0000313" key="2">
    <source>
        <dbReference type="Proteomes" id="UP000807306"/>
    </source>
</evidence>
<organism evidence="1 2">
    <name type="scientific">Crepidotus variabilis</name>
    <dbReference type="NCBI Taxonomy" id="179855"/>
    <lineage>
        <taxon>Eukaryota</taxon>
        <taxon>Fungi</taxon>
        <taxon>Dikarya</taxon>
        <taxon>Basidiomycota</taxon>
        <taxon>Agaricomycotina</taxon>
        <taxon>Agaricomycetes</taxon>
        <taxon>Agaricomycetidae</taxon>
        <taxon>Agaricales</taxon>
        <taxon>Agaricineae</taxon>
        <taxon>Crepidotaceae</taxon>
        <taxon>Crepidotus</taxon>
    </lineage>
</organism>
<dbReference type="Proteomes" id="UP000807306">
    <property type="component" value="Unassembled WGS sequence"/>
</dbReference>
<protein>
    <submittedName>
        <fullName evidence="1">Uncharacterized protein</fullName>
    </submittedName>
</protein>
<sequence>MSNFSQEILDLFVDTIEYSYDGYKALRACMMVSWSLFLRARSRVFSKVELGLFVQDNLQDFIKLLKYRATGYPQLGPCVKTLTICWGDKFLYDNSIKDECKIAVLLLLSQPLYKVVTLEFHFSVTDFSRLRKNEKAYRAFRSICTVSTLKSLRLATLDYFPPDIFNICQLEELHLYEASFRIPSSSLSTPLINANLCTPASRMRRFSLRSPGNLPPAWYEPSTSPFSSLQSLLVQLSRAGQDFPHHCVDLLLSISQNSLQNLVLYLEDFQQPTHSLQPLKVLRTLAYKSKINLKPGEAALNRITESILAGLATMTIVPVSWTTFQSTGTWTKMELTSILRMSASSGMMNSGENSWTHYQAPDSLQ</sequence>